<feature type="compositionally biased region" description="Pro residues" evidence="4">
    <location>
        <begin position="501"/>
        <end position="514"/>
    </location>
</feature>
<dbReference type="GO" id="GO:0006355">
    <property type="term" value="P:regulation of DNA-templated transcription"/>
    <property type="evidence" value="ECO:0007669"/>
    <property type="project" value="TreeGrafter"/>
</dbReference>
<feature type="compositionally biased region" description="Polar residues" evidence="4">
    <location>
        <begin position="479"/>
        <end position="496"/>
    </location>
</feature>
<name>A0A7S1G299_9STRA</name>
<evidence type="ECO:0000256" key="3">
    <source>
        <dbReference type="ARBA" id="ARBA00023242"/>
    </source>
</evidence>
<accession>A0A7S1G299</accession>
<sequence length="779" mass="85123">MFVFPQYCECFRNGRHCAPHCRCKDCYNTPDIFWSPLEGMVGISPTPHISSQAYKQRVHQPSAHASPPLPYGAGPTNMAVDVPPPSSVTTPVLSVHGNTLFSSGGRSGAPPPHPNPTLSPTCFPLEVMAMAANGQHSQGAGMHYGATPTPNNQLHVVPIDGHAYYQPTPRHNVPFASSRSVADGTTDSATFHRQPLAGNSNGYNRSHDSTYAAQIQQEQHQRQQQLYGGPITKPYPQSVEKGFGENSKNPRPSPIVPPKVQQVSQINSAPPCARKLDKRKESPTSTATATIAVSPPQLSAKKKEVEAPVSSPVTVVQKAMTREEIARSIVTGGGSGVGGMTGAPECTCRRSRCLKKYCDCVRAQRPCGPACKCKDCLNPFRLSNKVHPTLHRSPFSSVKENRQVGPVINRTPPNLSHLNGNKSSPHTVAADNMHSKGQNKLLSGVMDKHLPYKPLRNDLRIDIKAENVGAQPQIDYISSPPNLQKRSSNHFSSMSNFPEGVPLPPPPPYHPSSPPKFRGVSHPSMDQTNGDTNMNMRGGNYWATSPTSVGCIKKRKNTSQHYPQPSPNGGWPPYSDRFDSSNILASNKSNNYNSNKMDGVSSQNSKGAAPHENDHFPPHQRSMHQFMPLPNHVPKNDRGDHNYFYNYSQDTNLSKGIKQAPLSTPNTTQPAYNLQTNAKVVPPSPSEPSQQTGKHSNFKIDRSWLKEGTGVLYKYNNGNQYCGVLRNMDGQWAFQNLGKTQWLIPLLNLEREVDNDALVPLHAVNLQTGNGGSIQTRSA</sequence>
<gene>
    <name evidence="6" type="ORF">CHYS00102_LOCUS31667</name>
</gene>
<evidence type="ECO:0000256" key="1">
    <source>
        <dbReference type="ARBA" id="ARBA00004123"/>
    </source>
</evidence>
<evidence type="ECO:0000259" key="5">
    <source>
        <dbReference type="PROSITE" id="PS51634"/>
    </source>
</evidence>
<dbReference type="EMBL" id="HBFR01043250">
    <property type="protein sequence ID" value="CAD8904447.1"/>
    <property type="molecule type" value="Transcribed_RNA"/>
</dbReference>
<feature type="compositionally biased region" description="Low complexity" evidence="4">
    <location>
        <begin position="586"/>
        <end position="596"/>
    </location>
</feature>
<feature type="region of interest" description="Disordered" evidence="4">
    <location>
        <begin position="557"/>
        <end position="641"/>
    </location>
</feature>
<evidence type="ECO:0000256" key="2">
    <source>
        <dbReference type="ARBA" id="ARBA00007267"/>
    </source>
</evidence>
<dbReference type="AlphaFoldDB" id="A0A7S1G299"/>
<feature type="compositionally biased region" description="Polar residues" evidence="4">
    <location>
        <begin position="411"/>
        <end position="426"/>
    </location>
</feature>
<feature type="region of interest" description="Disordered" evidence="4">
    <location>
        <begin position="680"/>
        <end position="700"/>
    </location>
</feature>
<dbReference type="InterPro" id="IPR033467">
    <property type="entry name" value="Tesmin/TSO1-like_CXC"/>
</dbReference>
<dbReference type="GO" id="GO:0005634">
    <property type="term" value="C:nucleus"/>
    <property type="evidence" value="ECO:0007669"/>
    <property type="project" value="UniProtKB-SubCell"/>
</dbReference>
<proteinExistence type="inferred from homology"/>
<dbReference type="SMART" id="SM01114">
    <property type="entry name" value="CXC"/>
    <property type="match status" value="2"/>
</dbReference>
<feature type="compositionally biased region" description="Polar residues" evidence="4">
    <location>
        <begin position="175"/>
        <end position="213"/>
    </location>
</feature>
<dbReference type="InterPro" id="IPR028307">
    <property type="entry name" value="Lin-54_fam"/>
</dbReference>
<dbReference type="PANTHER" id="PTHR12446">
    <property type="entry name" value="TESMIN/TSO1-RELATED"/>
    <property type="match status" value="1"/>
</dbReference>
<feature type="compositionally biased region" description="Low complexity" evidence="4">
    <location>
        <begin position="214"/>
        <end position="225"/>
    </location>
</feature>
<dbReference type="InterPro" id="IPR005172">
    <property type="entry name" value="CRC"/>
</dbReference>
<comment type="similarity">
    <text evidence="2">Belongs to the lin-54 family.</text>
</comment>
<comment type="subcellular location">
    <subcellularLocation>
        <location evidence="1">Nucleus</location>
    </subcellularLocation>
</comment>
<feature type="domain" description="CRC" evidence="5">
    <location>
        <begin position="346"/>
        <end position="381"/>
    </location>
</feature>
<protein>
    <recommendedName>
        <fullName evidence="5">CRC domain-containing protein</fullName>
    </recommendedName>
</protein>
<dbReference type="PANTHER" id="PTHR12446:SF34">
    <property type="entry name" value="PROTEIN LIN-54 HOMOLOG"/>
    <property type="match status" value="1"/>
</dbReference>
<dbReference type="PROSITE" id="PS51634">
    <property type="entry name" value="CRC"/>
    <property type="match status" value="2"/>
</dbReference>
<feature type="region of interest" description="Disordered" evidence="4">
    <location>
        <begin position="410"/>
        <end position="431"/>
    </location>
</feature>
<dbReference type="Pfam" id="PF03638">
    <property type="entry name" value="TCR"/>
    <property type="match status" value="2"/>
</dbReference>
<evidence type="ECO:0000256" key="4">
    <source>
        <dbReference type="SAM" id="MobiDB-lite"/>
    </source>
</evidence>
<feature type="region of interest" description="Disordered" evidence="4">
    <location>
        <begin position="472"/>
        <end position="530"/>
    </location>
</feature>
<feature type="region of interest" description="Disordered" evidence="4">
    <location>
        <begin position="172"/>
        <end position="292"/>
    </location>
</feature>
<reference evidence="6" key="1">
    <citation type="submission" date="2021-01" db="EMBL/GenBank/DDBJ databases">
        <authorList>
            <person name="Corre E."/>
            <person name="Pelletier E."/>
            <person name="Niang G."/>
            <person name="Scheremetjew M."/>
            <person name="Finn R."/>
            <person name="Kale V."/>
            <person name="Holt S."/>
            <person name="Cochrane G."/>
            <person name="Meng A."/>
            <person name="Brown T."/>
            <person name="Cohen L."/>
        </authorList>
    </citation>
    <scope>NUCLEOTIDE SEQUENCE</scope>
    <source>
        <strain evidence="6">308</strain>
    </source>
</reference>
<keyword evidence="3" id="KW-0539">Nucleus</keyword>
<organism evidence="6">
    <name type="scientific">Corethron hystrix</name>
    <dbReference type="NCBI Taxonomy" id="216773"/>
    <lineage>
        <taxon>Eukaryota</taxon>
        <taxon>Sar</taxon>
        <taxon>Stramenopiles</taxon>
        <taxon>Ochrophyta</taxon>
        <taxon>Bacillariophyta</taxon>
        <taxon>Coscinodiscophyceae</taxon>
        <taxon>Corethrophycidae</taxon>
        <taxon>Corethrales</taxon>
        <taxon>Corethraceae</taxon>
        <taxon>Corethron</taxon>
    </lineage>
</organism>
<feature type="domain" description="CRC" evidence="5">
    <location>
        <begin position="1"/>
        <end position="31"/>
    </location>
</feature>
<evidence type="ECO:0000313" key="6">
    <source>
        <dbReference type="EMBL" id="CAD8904447.1"/>
    </source>
</evidence>